<evidence type="ECO:0000313" key="2">
    <source>
        <dbReference type="Proteomes" id="UP000245073"/>
    </source>
</evidence>
<sequence>MPQTVLNFDEQSLLRDIRDQGSISLTPEMRSFEDAERLLAKGLVRAVRTRGYPASTYLLSGDGVAAAGRWSIGAAIRN</sequence>
<dbReference type="OrthoDB" id="7193288at2"/>
<keyword evidence="2" id="KW-1185">Reference proteome</keyword>
<evidence type="ECO:0000313" key="1">
    <source>
        <dbReference type="EMBL" id="PVM82168.1"/>
    </source>
</evidence>
<gene>
    <name evidence="1" type="ORF">DDF67_24505</name>
</gene>
<dbReference type="RefSeq" id="WP_109455343.1">
    <property type="nucleotide sequence ID" value="NZ_QDKQ01000077.1"/>
</dbReference>
<dbReference type="Proteomes" id="UP000245073">
    <property type="component" value="Unassembled WGS sequence"/>
</dbReference>
<name>A0A2T9JER5_9CAUL</name>
<organism evidence="1 2">
    <name type="scientific">Caulobacter endophyticus</name>
    <dbReference type="NCBI Taxonomy" id="2172652"/>
    <lineage>
        <taxon>Bacteria</taxon>
        <taxon>Pseudomonadati</taxon>
        <taxon>Pseudomonadota</taxon>
        <taxon>Alphaproteobacteria</taxon>
        <taxon>Caulobacterales</taxon>
        <taxon>Caulobacteraceae</taxon>
        <taxon>Caulobacter</taxon>
    </lineage>
</organism>
<protein>
    <submittedName>
        <fullName evidence="1">Uncharacterized protein</fullName>
    </submittedName>
</protein>
<dbReference type="AlphaFoldDB" id="A0A2T9JER5"/>
<proteinExistence type="predicted"/>
<accession>A0A2T9JER5</accession>
<reference evidence="1 2" key="1">
    <citation type="submission" date="2018-04" db="EMBL/GenBank/DDBJ databases">
        <title>The genome sequence of Caulobacter sp. 744.</title>
        <authorList>
            <person name="Gao J."/>
            <person name="Sun J."/>
        </authorList>
    </citation>
    <scope>NUCLEOTIDE SEQUENCE [LARGE SCALE GENOMIC DNA]</scope>
    <source>
        <strain evidence="1 2">774</strain>
    </source>
</reference>
<dbReference type="EMBL" id="QDKQ01000077">
    <property type="protein sequence ID" value="PVM82168.1"/>
    <property type="molecule type" value="Genomic_DNA"/>
</dbReference>
<comment type="caution">
    <text evidence="1">The sequence shown here is derived from an EMBL/GenBank/DDBJ whole genome shotgun (WGS) entry which is preliminary data.</text>
</comment>